<feature type="transmembrane region" description="Helical" evidence="7">
    <location>
        <begin position="106"/>
        <end position="134"/>
    </location>
</feature>
<evidence type="ECO:0000256" key="4">
    <source>
        <dbReference type="ARBA" id="ARBA00022692"/>
    </source>
</evidence>
<dbReference type="PROSITE" id="PS50928">
    <property type="entry name" value="ABC_TM1"/>
    <property type="match status" value="1"/>
</dbReference>
<proteinExistence type="inferred from homology"/>
<feature type="transmembrane region" description="Helical" evidence="7">
    <location>
        <begin position="72"/>
        <end position="94"/>
    </location>
</feature>
<keyword evidence="10" id="KW-1185">Reference proteome</keyword>
<evidence type="ECO:0000256" key="6">
    <source>
        <dbReference type="ARBA" id="ARBA00023136"/>
    </source>
</evidence>
<organism evidence="9 10">
    <name type="scientific">Cryptosporangium phraense</name>
    <dbReference type="NCBI Taxonomy" id="2593070"/>
    <lineage>
        <taxon>Bacteria</taxon>
        <taxon>Bacillati</taxon>
        <taxon>Actinomycetota</taxon>
        <taxon>Actinomycetes</taxon>
        <taxon>Cryptosporangiales</taxon>
        <taxon>Cryptosporangiaceae</taxon>
        <taxon>Cryptosporangium</taxon>
    </lineage>
</organism>
<keyword evidence="3" id="KW-1003">Cell membrane</keyword>
<dbReference type="Pfam" id="PF00528">
    <property type="entry name" value="BPD_transp_1"/>
    <property type="match status" value="1"/>
</dbReference>
<feature type="domain" description="ABC transmembrane type-1" evidence="8">
    <location>
        <begin position="68"/>
        <end position="280"/>
    </location>
</feature>
<evidence type="ECO:0000256" key="3">
    <source>
        <dbReference type="ARBA" id="ARBA00022475"/>
    </source>
</evidence>
<comment type="similarity">
    <text evidence="7">Belongs to the binding-protein-dependent transport system permease family.</text>
</comment>
<protein>
    <submittedName>
        <fullName evidence="9">Sugar ABC transporter permease</fullName>
    </submittedName>
</protein>
<evidence type="ECO:0000256" key="2">
    <source>
        <dbReference type="ARBA" id="ARBA00022448"/>
    </source>
</evidence>
<evidence type="ECO:0000256" key="1">
    <source>
        <dbReference type="ARBA" id="ARBA00004651"/>
    </source>
</evidence>
<sequence length="296" mass="31908">MSSVAAKERPGFVWAAPAALFFALFGVVPIVVVIYLSGTKWNGLGTPQWVGSANWSALLDDGEFLPALRTTILLTVGTWLVQTPLALLLGVWSAGQQRFRAVLSTVFFLPLLLSTAAIALVFVCLLDPNFGLAATWGKFLGVPDGNFLGDSGRALPTVIFVLAWQFVPFHTLLYQAATRQIPTQLYEAAQLDGADTVRQFFSITLPQLRNTIVASSVMMLVGSVTYFESVLLLTNGGPGTATQVVPLEMYKDGFIAFDMGYASVLAVLLVIIGTILSIVVVRATGYHRMTSDREGL</sequence>
<dbReference type="AlphaFoldDB" id="A0A545ASE2"/>
<dbReference type="CDD" id="cd06261">
    <property type="entry name" value="TM_PBP2"/>
    <property type="match status" value="1"/>
</dbReference>
<dbReference type="InterPro" id="IPR000515">
    <property type="entry name" value="MetI-like"/>
</dbReference>
<feature type="transmembrane region" description="Helical" evidence="7">
    <location>
        <begin position="208"/>
        <end position="227"/>
    </location>
</feature>
<feature type="transmembrane region" description="Helical" evidence="7">
    <location>
        <begin position="12"/>
        <end position="36"/>
    </location>
</feature>
<dbReference type="RefSeq" id="WP_142705238.1">
    <property type="nucleotide sequence ID" value="NZ_VIRS01000009.1"/>
</dbReference>
<keyword evidence="6 7" id="KW-0472">Membrane</keyword>
<dbReference type="OrthoDB" id="3614395at2"/>
<dbReference type="SUPFAM" id="SSF161098">
    <property type="entry name" value="MetI-like"/>
    <property type="match status" value="1"/>
</dbReference>
<dbReference type="GO" id="GO:0005886">
    <property type="term" value="C:plasma membrane"/>
    <property type="evidence" value="ECO:0007669"/>
    <property type="project" value="UniProtKB-SubCell"/>
</dbReference>
<evidence type="ECO:0000256" key="7">
    <source>
        <dbReference type="RuleBase" id="RU363032"/>
    </source>
</evidence>
<feature type="transmembrane region" description="Helical" evidence="7">
    <location>
        <begin position="154"/>
        <end position="174"/>
    </location>
</feature>
<reference evidence="9 10" key="1">
    <citation type="submission" date="2019-07" db="EMBL/GenBank/DDBJ databases">
        <title>Cryptosporangium phraense sp. nov., isolated from plant litter.</title>
        <authorList>
            <person name="Suriyachadkun C."/>
        </authorList>
    </citation>
    <scope>NUCLEOTIDE SEQUENCE [LARGE SCALE GENOMIC DNA]</scope>
    <source>
        <strain evidence="9 10">A-T 5661</strain>
    </source>
</reference>
<keyword evidence="5 7" id="KW-1133">Transmembrane helix</keyword>
<keyword evidence="2 7" id="KW-0813">Transport</keyword>
<dbReference type="PANTHER" id="PTHR30193">
    <property type="entry name" value="ABC TRANSPORTER PERMEASE PROTEIN"/>
    <property type="match status" value="1"/>
</dbReference>
<evidence type="ECO:0000259" key="8">
    <source>
        <dbReference type="PROSITE" id="PS50928"/>
    </source>
</evidence>
<evidence type="ECO:0000256" key="5">
    <source>
        <dbReference type="ARBA" id="ARBA00022989"/>
    </source>
</evidence>
<name>A0A545ASE2_9ACTN</name>
<gene>
    <name evidence="9" type="ORF">FL583_14995</name>
</gene>
<feature type="transmembrane region" description="Helical" evidence="7">
    <location>
        <begin position="259"/>
        <end position="281"/>
    </location>
</feature>
<evidence type="ECO:0000313" key="10">
    <source>
        <dbReference type="Proteomes" id="UP000317982"/>
    </source>
</evidence>
<accession>A0A545ASE2</accession>
<dbReference type="InParanoid" id="A0A545ASE2"/>
<dbReference type="Proteomes" id="UP000317982">
    <property type="component" value="Unassembled WGS sequence"/>
</dbReference>
<dbReference type="GO" id="GO:0055085">
    <property type="term" value="P:transmembrane transport"/>
    <property type="evidence" value="ECO:0007669"/>
    <property type="project" value="InterPro"/>
</dbReference>
<dbReference type="Gene3D" id="1.10.3720.10">
    <property type="entry name" value="MetI-like"/>
    <property type="match status" value="1"/>
</dbReference>
<keyword evidence="4 7" id="KW-0812">Transmembrane</keyword>
<comment type="caution">
    <text evidence="9">The sequence shown here is derived from an EMBL/GenBank/DDBJ whole genome shotgun (WGS) entry which is preliminary data.</text>
</comment>
<comment type="subcellular location">
    <subcellularLocation>
        <location evidence="1 7">Cell membrane</location>
        <topology evidence="1 7">Multi-pass membrane protein</topology>
    </subcellularLocation>
</comment>
<dbReference type="EMBL" id="VIRS01000009">
    <property type="protein sequence ID" value="TQS44244.1"/>
    <property type="molecule type" value="Genomic_DNA"/>
</dbReference>
<evidence type="ECO:0000313" key="9">
    <source>
        <dbReference type="EMBL" id="TQS44244.1"/>
    </source>
</evidence>
<dbReference type="PANTHER" id="PTHR30193:SF37">
    <property type="entry name" value="INNER MEMBRANE ABC TRANSPORTER PERMEASE PROTEIN YCJO"/>
    <property type="match status" value="1"/>
</dbReference>
<dbReference type="InterPro" id="IPR051393">
    <property type="entry name" value="ABC_transporter_permease"/>
</dbReference>
<dbReference type="InterPro" id="IPR035906">
    <property type="entry name" value="MetI-like_sf"/>
</dbReference>